<keyword evidence="9" id="KW-0732">Signal</keyword>
<evidence type="ECO:0000256" key="3">
    <source>
        <dbReference type="ARBA" id="ARBA00012663"/>
    </source>
</evidence>
<evidence type="ECO:0000256" key="9">
    <source>
        <dbReference type="SAM" id="SignalP"/>
    </source>
</evidence>
<name>A0A1V8M8N6_9GAMM</name>
<dbReference type="EC" id="3.2.1.52" evidence="3"/>
<evidence type="ECO:0000256" key="5">
    <source>
        <dbReference type="ARBA" id="ARBA00023295"/>
    </source>
</evidence>
<sequence length="465" mass="53712">MIGLKYVLAVFVVFFTLYTTACAKSADVLHPKPKFIENNSMKVQVGQAIVLDSSKEFFNKYKESVNSLTHTAAKYGEKTQNLFKVTVLKTEQFPHLNEMQRVYLNKPEAYLLEVKTNSVVISAKTDRGLLNGLSTLEALTEEQQGSLSLGKTIDYPDLKMRVLHISMWPCTLEDFKETIRLARLEHFNTLIWLNHFGVELNSLRHLKINNINPWTIEQFKEMVAYVKQNGLEIIPELKLLSHQDKFIGEYYSQYMFNKATYDPRKKALYKEVVFPDIDELLLLTGATKFHIGHDEVAGWSEWHYRTKVLNKGEQQLPPELFFEDILTLHAYLKQKDIETWMWSDMFYTKEEFPSMKKAGANLNGMNGYAELRSKIPKDIVLNVWHYRGKQDAFPTAKVLANDGYKVLGATWKFEDTTVNYARYISGLPQNAEGMIATTWYGLSGEKKIEVQDIIKFSGKTFWNAK</sequence>
<proteinExistence type="inferred from homology"/>
<gene>
    <name evidence="12" type="ORF">AU255_08600</name>
</gene>
<dbReference type="Gene3D" id="3.20.20.80">
    <property type="entry name" value="Glycosidases"/>
    <property type="match status" value="1"/>
</dbReference>
<dbReference type="GO" id="GO:0005975">
    <property type="term" value="P:carbohydrate metabolic process"/>
    <property type="evidence" value="ECO:0007669"/>
    <property type="project" value="InterPro"/>
</dbReference>
<dbReference type="STRING" id="1420851.AU255_08600"/>
<keyword evidence="5" id="KW-0326">Glycosidase</keyword>
<feature type="active site" description="Proton donor" evidence="8">
    <location>
        <position position="295"/>
    </location>
</feature>
<dbReference type="EMBL" id="LPUF01000001">
    <property type="protein sequence ID" value="OQK17905.1"/>
    <property type="molecule type" value="Genomic_DNA"/>
</dbReference>
<organism evidence="12 13">
    <name type="scientific">Methyloprofundus sedimenti</name>
    <dbReference type="NCBI Taxonomy" id="1420851"/>
    <lineage>
        <taxon>Bacteria</taxon>
        <taxon>Pseudomonadati</taxon>
        <taxon>Pseudomonadota</taxon>
        <taxon>Gammaproteobacteria</taxon>
        <taxon>Methylococcales</taxon>
        <taxon>Methylococcaceae</taxon>
        <taxon>Methyloprofundus</taxon>
    </lineage>
</organism>
<evidence type="ECO:0000256" key="1">
    <source>
        <dbReference type="ARBA" id="ARBA00001231"/>
    </source>
</evidence>
<dbReference type="Gene3D" id="3.30.379.10">
    <property type="entry name" value="Chitobiase/beta-hexosaminidase domain 2-like"/>
    <property type="match status" value="1"/>
</dbReference>
<dbReference type="Pfam" id="PF00728">
    <property type="entry name" value="Glyco_hydro_20"/>
    <property type="match status" value="1"/>
</dbReference>
<dbReference type="AlphaFoldDB" id="A0A1V8M8N6"/>
<dbReference type="RefSeq" id="WP_080522512.1">
    <property type="nucleotide sequence ID" value="NZ_LPUF01000001.1"/>
</dbReference>
<dbReference type="SUPFAM" id="SSF55545">
    <property type="entry name" value="beta-N-acetylhexosaminidase-like domain"/>
    <property type="match status" value="1"/>
</dbReference>
<feature type="domain" description="Beta-hexosaminidase bacterial type N-terminal" evidence="11">
    <location>
        <begin position="30"/>
        <end position="148"/>
    </location>
</feature>
<dbReference type="PANTHER" id="PTHR22600">
    <property type="entry name" value="BETA-HEXOSAMINIDASE"/>
    <property type="match status" value="1"/>
</dbReference>
<evidence type="ECO:0000259" key="10">
    <source>
        <dbReference type="Pfam" id="PF00728"/>
    </source>
</evidence>
<dbReference type="Pfam" id="PF02838">
    <property type="entry name" value="Glyco_hydro_20b"/>
    <property type="match status" value="1"/>
</dbReference>
<evidence type="ECO:0000313" key="12">
    <source>
        <dbReference type="EMBL" id="OQK17905.1"/>
    </source>
</evidence>
<accession>A0A1V8M8N6</accession>
<feature type="signal peptide" evidence="9">
    <location>
        <begin position="1"/>
        <end position="23"/>
    </location>
</feature>
<dbReference type="InterPro" id="IPR015883">
    <property type="entry name" value="Glyco_hydro_20_cat"/>
</dbReference>
<dbReference type="GO" id="GO:0004563">
    <property type="term" value="F:beta-N-acetylhexosaminidase activity"/>
    <property type="evidence" value="ECO:0007669"/>
    <property type="project" value="UniProtKB-EC"/>
</dbReference>
<evidence type="ECO:0000256" key="4">
    <source>
        <dbReference type="ARBA" id="ARBA00022801"/>
    </source>
</evidence>
<keyword evidence="13" id="KW-1185">Reference proteome</keyword>
<evidence type="ECO:0000256" key="8">
    <source>
        <dbReference type="PIRSR" id="PIRSR625705-1"/>
    </source>
</evidence>
<reference evidence="12 13" key="1">
    <citation type="submission" date="2015-12" db="EMBL/GenBank/DDBJ databases">
        <authorList>
            <person name="Shamseldin A."/>
            <person name="Moawad H."/>
            <person name="Abd El-Rahim W.M."/>
            <person name="Sadowsky M.J."/>
        </authorList>
    </citation>
    <scope>NUCLEOTIDE SEQUENCE [LARGE SCALE GENOMIC DNA]</scope>
    <source>
        <strain evidence="12 13">WF1</strain>
    </source>
</reference>
<evidence type="ECO:0000259" key="11">
    <source>
        <dbReference type="Pfam" id="PF02838"/>
    </source>
</evidence>
<dbReference type="InterPro" id="IPR017853">
    <property type="entry name" value="GH"/>
</dbReference>
<dbReference type="InterPro" id="IPR029018">
    <property type="entry name" value="Hex-like_dom2"/>
</dbReference>
<protein>
    <recommendedName>
        <fullName evidence="3">beta-N-acetylhexosaminidase</fullName>
        <ecNumber evidence="3">3.2.1.52</ecNumber>
    </recommendedName>
    <alternativeName>
        <fullName evidence="6">Beta-N-acetylhexosaminidase</fullName>
    </alternativeName>
    <alternativeName>
        <fullName evidence="7">N-acetyl-beta-glucosaminidase</fullName>
    </alternativeName>
</protein>
<dbReference type="GO" id="GO:0030203">
    <property type="term" value="P:glycosaminoglycan metabolic process"/>
    <property type="evidence" value="ECO:0007669"/>
    <property type="project" value="TreeGrafter"/>
</dbReference>
<evidence type="ECO:0000256" key="6">
    <source>
        <dbReference type="ARBA" id="ARBA00030512"/>
    </source>
</evidence>
<feature type="chain" id="PRO_5013003415" description="beta-N-acetylhexosaminidase" evidence="9">
    <location>
        <begin position="24"/>
        <end position="465"/>
    </location>
</feature>
<dbReference type="PRINTS" id="PR00738">
    <property type="entry name" value="GLHYDRLASE20"/>
</dbReference>
<comment type="catalytic activity">
    <reaction evidence="1">
        <text>Hydrolysis of terminal non-reducing N-acetyl-D-hexosamine residues in N-acetyl-beta-D-hexosaminides.</text>
        <dbReference type="EC" id="3.2.1.52"/>
    </reaction>
</comment>
<dbReference type="PANTHER" id="PTHR22600:SF57">
    <property type="entry name" value="BETA-N-ACETYLHEXOSAMINIDASE"/>
    <property type="match status" value="1"/>
</dbReference>
<comment type="similarity">
    <text evidence="2">Belongs to the glycosyl hydrolase 20 family.</text>
</comment>
<dbReference type="GO" id="GO:0016020">
    <property type="term" value="C:membrane"/>
    <property type="evidence" value="ECO:0007669"/>
    <property type="project" value="TreeGrafter"/>
</dbReference>
<feature type="domain" description="Glycoside hydrolase family 20 catalytic" evidence="10">
    <location>
        <begin position="211"/>
        <end position="409"/>
    </location>
</feature>
<dbReference type="Proteomes" id="UP000191980">
    <property type="component" value="Unassembled WGS sequence"/>
</dbReference>
<evidence type="ECO:0000256" key="7">
    <source>
        <dbReference type="ARBA" id="ARBA00033000"/>
    </source>
</evidence>
<dbReference type="InterPro" id="IPR025705">
    <property type="entry name" value="Beta_hexosaminidase_sua/sub"/>
</dbReference>
<comment type="caution">
    <text evidence="12">The sequence shown here is derived from an EMBL/GenBank/DDBJ whole genome shotgun (WGS) entry which is preliminary data.</text>
</comment>
<dbReference type="InterPro" id="IPR015882">
    <property type="entry name" value="HEX_bac_N"/>
</dbReference>
<evidence type="ECO:0000256" key="2">
    <source>
        <dbReference type="ARBA" id="ARBA00006285"/>
    </source>
</evidence>
<keyword evidence="4" id="KW-0378">Hydrolase</keyword>
<evidence type="ECO:0000313" key="13">
    <source>
        <dbReference type="Proteomes" id="UP000191980"/>
    </source>
</evidence>
<dbReference type="SUPFAM" id="SSF51445">
    <property type="entry name" value="(Trans)glycosidases"/>
    <property type="match status" value="1"/>
</dbReference>